<feature type="transmembrane region" description="Helical" evidence="8">
    <location>
        <begin position="16"/>
        <end position="36"/>
    </location>
</feature>
<evidence type="ECO:0000313" key="9">
    <source>
        <dbReference type="EMBL" id="KAJ6263297.1"/>
    </source>
</evidence>
<keyword evidence="6 8" id="KW-0472">Membrane</keyword>
<evidence type="ECO:0008006" key="11">
    <source>
        <dbReference type="Google" id="ProtNLM"/>
    </source>
</evidence>
<name>A0AAD6J3V2_DREDA</name>
<keyword evidence="10" id="KW-1185">Reference proteome</keyword>
<feature type="transmembrane region" description="Helical" evidence="8">
    <location>
        <begin position="112"/>
        <end position="130"/>
    </location>
</feature>
<comment type="caution">
    <text evidence="9">The sequence shown here is derived from an EMBL/GenBank/DDBJ whole genome shotgun (WGS) entry which is preliminary data.</text>
</comment>
<evidence type="ECO:0000256" key="1">
    <source>
        <dbReference type="ARBA" id="ARBA00004477"/>
    </source>
</evidence>
<accession>A0AAD6J3V2</accession>
<dbReference type="Pfam" id="PF05620">
    <property type="entry name" value="TMEM208_SND2"/>
    <property type="match status" value="1"/>
</dbReference>
<evidence type="ECO:0000256" key="2">
    <source>
        <dbReference type="ARBA" id="ARBA00009950"/>
    </source>
</evidence>
<feature type="transmembrane region" description="Helical" evidence="8">
    <location>
        <begin position="48"/>
        <end position="65"/>
    </location>
</feature>
<feature type="region of interest" description="Disordered" evidence="7">
    <location>
        <begin position="148"/>
        <end position="172"/>
    </location>
</feature>
<dbReference type="GO" id="GO:0005773">
    <property type="term" value="C:vacuole"/>
    <property type="evidence" value="ECO:0007669"/>
    <property type="project" value="GOC"/>
</dbReference>
<dbReference type="GO" id="GO:0005789">
    <property type="term" value="C:endoplasmic reticulum membrane"/>
    <property type="evidence" value="ECO:0007669"/>
    <property type="project" value="UniProtKB-SubCell"/>
</dbReference>
<dbReference type="Proteomes" id="UP001221413">
    <property type="component" value="Unassembled WGS sequence"/>
</dbReference>
<comment type="subcellular location">
    <subcellularLocation>
        <location evidence="1">Endoplasmic reticulum membrane</location>
        <topology evidence="1">Multi-pass membrane protein</topology>
    </subcellularLocation>
</comment>
<keyword evidence="3 8" id="KW-0812">Transmembrane</keyword>
<feature type="compositionally biased region" description="Basic and acidic residues" evidence="7">
    <location>
        <begin position="157"/>
        <end position="172"/>
    </location>
</feature>
<feature type="transmembrane region" description="Helical" evidence="8">
    <location>
        <begin position="86"/>
        <end position="106"/>
    </location>
</feature>
<reference evidence="9" key="1">
    <citation type="submission" date="2023-01" db="EMBL/GenBank/DDBJ databases">
        <title>The chitinases involved in constricting ring structure development in the nematode-trapping fungus Drechslerella dactyloides.</title>
        <authorList>
            <person name="Wang R."/>
            <person name="Zhang L."/>
            <person name="Tang P."/>
            <person name="Li S."/>
            <person name="Liang L."/>
        </authorList>
    </citation>
    <scope>NUCLEOTIDE SEQUENCE</scope>
    <source>
        <strain evidence="9">YMF1.00031</strain>
    </source>
</reference>
<evidence type="ECO:0000256" key="8">
    <source>
        <dbReference type="SAM" id="Phobius"/>
    </source>
</evidence>
<organism evidence="9 10">
    <name type="scientific">Drechslerella dactyloides</name>
    <name type="common">Nematode-trapping fungus</name>
    <name type="synonym">Arthrobotrys dactyloides</name>
    <dbReference type="NCBI Taxonomy" id="74499"/>
    <lineage>
        <taxon>Eukaryota</taxon>
        <taxon>Fungi</taxon>
        <taxon>Dikarya</taxon>
        <taxon>Ascomycota</taxon>
        <taxon>Pezizomycotina</taxon>
        <taxon>Orbiliomycetes</taxon>
        <taxon>Orbiliales</taxon>
        <taxon>Orbiliaceae</taxon>
        <taxon>Drechslerella</taxon>
    </lineage>
</organism>
<evidence type="ECO:0000256" key="4">
    <source>
        <dbReference type="ARBA" id="ARBA00022824"/>
    </source>
</evidence>
<protein>
    <recommendedName>
        <fullName evidence="11">DUF788 domain protein</fullName>
    </recommendedName>
</protein>
<dbReference type="GO" id="GO:0006624">
    <property type="term" value="P:vacuolar protein processing"/>
    <property type="evidence" value="ECO:0007669"/>
    <property type="project" value="TreeGrafter"/>
</dbReference>
<dbReference type="InterPro" id="IPR008506">
    <property type="entry name" value="SND2/TMEM208"/>
</dbReference>
<dbReference type="AlphaFoldDB" id="A0AAD6J3V2"/>
<keyword evidence="5 8" id="KW-1133">Transmembrane helix</keyword>
<sequence length="172" mass="18951">MAQKAAKATARKNTSVLANLHLISLAVNLFFLVWRFVLSSRAITKSTIYLYVLLNGPALGVQLYLERIGRPSDARKAGEDLNASGLMEMLWDVIYVTWACLVLVAFFGEWIWWLWAVIPVYGVYAAYTTATGMRETLGGMGGAANDMAAGGPSKRQAKLEKRNAEGKTAKFR</sequence>
<comment type="similarity">
    <text evidence="2">Belongs to the TMEM208 family.</text>
</comment>
<evidence type="ECO:0000256" key="3">
    <source>
        <dbReference type="ARBA" id="ARBA00022692"/>
    </source>
</evidence>
<evidence type="ECO:0000256" key="6">
    <source>
        <dbReference type="ARBA" id="ARBA00023136"/>
    </source>
</evidence>
<evidence type="ECO:0000256" key="7">
    <source>
        <dbReference type="SAM" id="MobiDB-lite"/>
    </source>
</evidence>
<dbReference type="PANTHER" id="PTHR13505">
    <property type="entry name" value="TRANSMEMBRANE PROTEIN 208"/>
    <property type="match status" value="1"/>
</dbReference>
<keyword evidence="4" id="KW-0256">Endoplasmic reticulum</keyword>
<dbReference type="PANTHER" id="PTHR13505:SF7">
    <property type="entry name" value="TRANSMEMBRANE PROTEIN 208"/>
    <property type="match status" value="1"/>
</dbReference>
<evidence type="ECO:0000313" key="10">
    <source>
        <dbReference type="Proteomes" id="UP001221413"/>
    </source>
</evidence>
<dbReference type="EMBL" id="JAQGDS010000002">
    <property type="protein sequence ID" value="KAJ6263297.1"/>
    <property type="molecule type" value="Genomic_DNA"/>
</dbReference>
<proteinExistence type="inferred from homology"/>
<evidence type="ECO:0000256" key="5">
    <source>
        <dbReference type="ARBA" id="ARBA00022989"/>
    </source>
</evidence>
<gene>
    <name evidence="9" type="ORF">Dda_1860</name>
</gene>